<keyword evidence="2" id="KW-1185">Reference proteome</keyword>
<dbReference type="AlphaFoldDB" id="A0AAV9QYP5"/>
<organism evidence="1 2">
    <name type="scientific">Crenichthys baileyi</name>
    <name type="common">White River springfish</name>
    <dbReference type="NCBI Taxonomy" id="28760"/>
    <lineage>
        <taxon>Eukaryota</taxon>
        <taxon>Metazoa</taxon>
        <taxon>Chordata</taxon>
        <taxon>Craniata</taxon>
        <taxon>Vertebrata</taxon>
        <taxon>Euteleostomi</taxon>
        <taxon>Actinopterygii</taxon>
        <taxon>Neopterygii</taxon>
        <taxon>Teleostei</taxon>
        <taxon>Neoteleostei</taxon>
        <taxon>Acanthomorphata</taxon>
        <taxon>Ovalentaria</taxon>
        <taxon>Atherinomorphae</taxon>
        <taxon>Cyprinodontiformes</taxon>
        <taxon>Goodeidae</taxon>
        <taxon>Crenichthys</taxon>
    </lineage>
</organism>
<reference evidence="1 2" key="1">
    <citation type="submission" date="2021-06" db="EMBL/GenBank/DDBJ databases">
        <authorList>
            <person name="Palmer J.M."/>
        </authorList>
    </citation>
    <scope>NUCLEOTIDE SEQUENCE [LARGE SCALE GENOMIC DNA]</scope>
    <source>
        <strain evidence="1 2">MEX-2019</strain>
        <tissue evidence="1">Muscle</tissue>
    </source>
</reference>
<proteinExistence type="predicted"/>
<evidence type="ECO:0000313" key="2">
    <source>
        <dbReference type="Proteomes" id="UP001311232"/>
    </source>
</evidence>
<accession>A0AAV9QYP5</accession>
<evidence type="ECO:0000313" key="1">
    <source>
        <dbReference type="EMBL" id="KAK5601791.1"/>
    </source>
</evidence>
<comment type="caution">
    <text evidence="1">The sequence shown here is derived from an EMBL/GenBank/DDBJ whole genome shotgun (WGS) entry which is preliminary data.</text>
</comment>
<sequence length="105" mass="11801">MTKHELFNKENWQKFQSLDAKLVEKYPRRAAVVIGGEGGATKCDSGELNAYVIIFPPAQYVLFCVGLSHKSPVKYMEFPGRNVTKSKNVQEIQSFSLLNAVSWSC</sequence>
<gene>
    <name evidence="1" type="ORF">CRENBAI_020360</name>
</gene>
<dbReference type="EMBL" id="JAHHUM010002646">
    <property type="protein sequence ID" value="KAK5601791.1"/>
    <property type="molecule type" value="Genomic_DNA"/>
</dbReference>
<name>A0AAV9QYP5_9TELE</name>
<dbReference type="Proteomes" id="UP001311232">
    <property type="component" value="Unassembled WGS sequence"/>
</dbReference>
<protein>
    <submittedName>
        <fullName evidence="1">Uncharacterized protein</fullName>
    </submittedName>
</protein>